<reference evidence="3" key="1">
    <citation type="journal article" date="2019" name="Int. J. Syst. Evol. Microbiol.">
        <title>The Global Catalogue of Microorganisms (GCM) 10K type strain sequencing project: providing services to taxonomists for standard genome sequencing and annotation.</title>
        <authorList>
            <consortium name="The Broad Institute Genomics Platform"/>
            <consortium name="The Broad Institute Genome Sequencing Center for Infectious Disease"/>
            <person name="Wu L."/>
            <person name="Ma J."/>
        </authorList>
    </citation>
    <scope>NUCLEOTIDE SEQUENCE [LARGE SCALE GENOMIC DNA]</scope>
    <source>
        <strain evidence="3">CCUG 63418</strain>
    </source>
</reference>
<keyword evidence="3" id="KW-1185">Reference proteome</keyword>
<dbReference type="InterPro" id="IPR005901">
    <property type="entry name" value="GLPGLI"/>
</dbReference>
<evidence type="ECO:0000313" key="3">
    <source>
        <dbReference type="Proteomes" id="UP001596958"/>
    </source>
</evidence>
<evidence type="ECO:0000313" key="2">
    <source>
        <dbReference type="EMBL" id="MFD0749575.1"/>
    </source>
</evidence>
<organism evidence="2 3">
    <name type="scientific">Mucilaginibacter calamicampi</name>
    <dbReference type="NCBI Taxonomy" id="1302352"/>
    <lineage>
        <taxon>Bacteria</taxon>
        <taxon>Pseudomonadati</taxon>
        <taxon>Bacteroidota</taxon>
        <taxon>Sphingobacteriia</taxon>
        <taxon>Sphingobacteriales</taxon>
        <taxon>Sphingobacteriaceae</taxon>
        <taxon>Mucilaginibacter</taxon>
    </lineage>
</organism>
<gene>
    <name evidence="2" type="ORF">ACFQZS_05435</name>
</gene>
<keyword evidence="1" id="KW-0732">Signal</keyword>
<dbReference type="Proteomes" id="UP001596958">
    <property type="component" value="Unassembled WGS sequence"/>
</dbReference>
<dbReference type="NCBIfam" id="TIGR01200">
    <property type="entry name" value="GLPGLI"/>
    <property type="match status" value="1"/>
</dbReference>
<evidence type="ECO:0000256" key="1">
    <source>
        <dbReference type="SAM" id="SignalP"/>
    </source>
</evidence>
<sequence length="264" mass="29093">MKKTIITLITILITGTTLFAQQSVRFVTSGTIEYQKRVNTFQVMGNVVAPSADANIKARITQVVDQYKKTQSQFATFNSSLSFSGNKTLLTPILPVTPYQSFQLNPITAESNTIYTDLAASKIVMEKDAMGEQFLLSDSTRKVKWRITNETRDILGYNCIRANGIISDSIYVVAFYADKIRVSGGPELFTGLPGMILQLAIPHENVSWVATKIVDSEPAKAIAPPKKGKPVTTQQLIATIKKGMDAYRVSGINVDYYLKILGLL</sequence>
<accession>A0ABW2YUN8</accession>
<protein>
    <submittedName>
        <fullName evidence="2">GLPGLI family protein</fullName>
    </submittedName>
</protein>
<comment type="caution">
    <text evidence="2">The sequence shown here is derived from an EMBL/GenBank/DDBJ whole genome shotgun (WGS) entry which is preliminary data.</text>
</comment>
<feature type="chain" id="PRO_5046754071" evidence="1">
    <location>
        <begin position="21"/>
        <end position="264"/>
    </location>
</feature>
<dbReference type="RefSeq" id="WP_377098062.1">
    <property type="nucleotide sequence ID" value="NZ_JBHTHU010000002.1"/>
</dbReference>
<dbReference type="Pfam" id="PF22252">
    <property type="entry name" value="PNGase_F-II_N"/>
    <property type="match status" value="1"/>
</dbReference>
<feature type="signal peptide" evidence="1">
    <location>
        <begin position="1"/>
        <end position="20"/>
    </location>
</feature>
<dbReference type="EMBL" id="JBHTHU010000002">
    <property type="protein sequence ID" value="MFD0749575.1"/>
    <property type="molecule type" value="Genomic_DNA"/>
</dbReference>
<proteinExistence type="predicted"/>
<name>A0ABW2YUN8_9SPHI</name>